<proteinExistence type="predicted"/>
<evidence type="ECO:0000256" key="2">
    <source>
        <dbReference type="PROSITE-ProRule" id="PRU00169"/>
    </source>
</evidence>
<feature type="modified residue" description="4-aspartylphosphate" evidence="2">
    <location>
        <position position="54"/>
    </location>
</feature>
<keyword evidence="1 2" id="KW-0597">Phosphoprotein</keyword>
<reference evidence="4" key="1">
    <citation type="submission" date="2022-06" db="EMBL/GenBank/DDBJ databases">
        <title>Aeoliella straminimaris, a novel planctomycete from sediments.</title>
        <authorList>
            <person name="Vitorino I.R."/>
            <person name="Lage O.M."/>
        </authorList>
    </citation>
    <scope>NUCLEOTIDE SEQUENCE</scope>
    <source>
        <strain evidence="4">ICT_H6.2</strain>
    </source>
</reference>
<organism evidence="4 5">
    <name type="scientific">Aeoliella straminimaris</name>
    <dbReference type="NCBI Taxonomy" id="2954799"/>
    <lineage>
        <taxon>Bacteria</taxon>
        <taxon>Pseudomonadati</taxon>
        <taxon>Planctomycetota</taxon>
        <taxon>Planctomycetia</taxon>
        <taxon>Pirellulales</taxon>
        <taxon>Lacipirellulaceae</taxon>
        <taxon>Aeoliella</taxon>
    </lineage>
</organism>
<dbReference type="Gene3D" id="3.40.50.2300">
    <property type="match status" value="1"/>
</dbReference>
<dbReference type="InterPro" id="IPR050595">
    <property type="entry name" value="Bact_response_regulator"/>
</dbReference>
<feature type="domain" description="Response regulatory" evidence="3">
    <location>
        <begin position="4"/>
        <end position="116"/>
    </location>
</feature>
<evidence type="ECO:0000256" key="1">
    <source>
        <dbReference type="ARBA" id="ARBA00022553"/>
    </source>
</evidence>
<dbReference type="PROSITE" id="PS50110">
    <property type="entry name" value="RESPONSE_REGULATORY"/>
    <property type="match status" value="1"/>
</dbReference>
<dbReference type="AlphaFoldDB" id="A0A9X2JH36"/>
<accession>A0A9X2JH36</accession>
<keyword evidence="5" id="KW-1185">Reference proteome</keyword>
<protein>
    <submittedName>
        <fullName evidence="4">Response regulator</fullName>
    </submittedName>
</protein>
<gene>
    <name evidence="4" type="ORF">NG895_14195</name>
</gene>
<dbReference type="Proteomes" id="UP001155241">
    <property type="component" value="Unassembled WGS sequence"/>
</dbReference>
<evidence type="ECO:0000313" key="5">
    <source>
        <dbReference type="Proteomes" id="UP001155241"/>
    </source>
</evidence>
<dbReference type="SMART" id="SM00448">
    <property type="entry name" value="REC"/>
    <property type="match status" value="1"/>
</dbReference>
<dbReference type="RefSeq" id="WP_252853170.1">
    <property type="nucleotide sequence ID" value="NZ_JAMXLR010000051.1"/>
</dbReference>
<dbReference type="Pfam" id="PF00072">
    <property type="entry name" value="Response_reg"/>
    <property type="match status" value="1"/>
</dbReference>
<dbReference type="GO" id="GO:0000160">
    <property type="term" value="P:phosphorelay signal transduction system"/>
    <property type="evidence" value="ECO:0007669"/>
    <property type="project" value="InterPro"/>
</dbReference>
<evidence type="ECO:0000313" key="4">
    <source>
        <dbReference type="EMBL" id="MCO6045057.1"/>
    </source>
</evidence>
<sequence length="120" mass="13301">MNMRIALADDELDSRRMLARMLVALGYDVCYSAEDGEELLQFDLEQQVDVVILDLDMPNLDGLATAEEVSRRGIPVILLSGHADLDSVVVEKEPVLLKLSKPVEASPLQDALLLAAERRR</sequence>
<dbReference type="EMBL" id="JAMXLR010000051">
    <property type="protein sequence ID" value="MCO6045057.1"/>
    <property type="molecule type" value="Genomic_DNA"/>
</dbReference>
<comment type="caution">
    <text evidence="4">The sequence shown here is derived from an EMBL/GenBank/DDBJ whole genome shotgun (WGS) entry which is preliminary data.</text>
</comment>
<evidence type="ECO:0000259" key="3">
    <source>
        <dbReference type="PROSITE" id="PS50110"/>
    </source>
</evidence>
<dbReference type="InterPro" id="IPR001789">
    <property type="entry name" value="Sig_transdc_resp-reg_receiver"/>
</dbReference>
<dbReference type="CDD" id="cd00156">
    <property type="entry name" value="REC"/>
    <property type="match status" value="1"/>
</dbReference>
<dbReference type="SUPFAM" id="SSF52172">
    <property type="entry name" value="CheY-like"/>
    <property type="match status" value="1"/>
</dbReference>
<dbReference type="PANTHER" id="PTHR44591:SF3">
    <property type="entry name" value="RESPONSE REGULATORY DOMAIN-CONTAINING PROTEIN"/>
    <property type="match status" value="1"/>
</dbReference>
<dbReference type="InterPro" id="IPR011006">
    <property type="entry name" value="CheY-like_superfamily"/>
</dbReference>
<name>A0A9X2JH36_9BACT</name>
<dbReference type="PANTHER" id="PTHR44591">
    <property type="entry name" value="STRESS RESPONSE REGULATOR PROTEIN 1"/>
    <property type="match status" value="1"/>
</dbReference>